<gene>
    <name evidence="1" type="ORF">NC99_35500</name>
</gene>
<reference evidence="2" key="1">
    <citation type="submission" date="2015-07" db="EMBL/GenBank/DDBJ databases">
        <title>Genome sequencing of Sunxiuqinia dokdonensis strain SK.</title>
        <authorList>
            <person name="Ahn S."/>
            <person name="Kim B.-C."/>
        </authorList>
    </citation>
    <scope>NUCLEOTIDE SEQUENCE [LARGE SCALE GENOMIC DNA]</scope>
    <source>
        <strain evidence="2">SK</strain>
    </source>
</reference>
<dbReference type="Pfam" id="PF16271">
    <property type="entry name" value="DUF4924"/>
    <property type="match status" value="1"/>
</dbReference>
<evidence type="ECO:0000313" key="1">
    <source>
        <dbReference type="EMBL" id="KOH43630.1"/>
    </source>
</evidence>
<dbReference type="OrthoDB" id="1095125at2"/>
<protein>
    <recommendedName>
        <fullName evidence="3">DUF4924 domain-containing protein</fullName>
    </recommendedName>
</protein>
<dbReference type="Proteomes" id="UP000036958">
    <property type="component" value="Unassembled WGS sequence"/>
</dbReference>
<proteinExistence type="predicted"/>
<name>A0A0L8V5A3_9BACT</name>
<dbReference type="EMBL" id="LGIA01000181">
    <property type="protein sequence ID" value="KOH43630.1"/>
    <property type="molecule type" value="Genomic_DNA"/>
</dbReference>
<keyword evidence="2" id="KW-1185">Reference proteome</keyword>
<dbReference type="PATRIC" id="fig|1409788.3.peg.3634"/>
<dbReference type="AlphaFoldDB" id="A0A0L8V5A3"/>
<dbReference type="STRING" id="1409788.NC99_35500"/>
<dbReference type="InterPro" id="IPR032574">
    <property type="entry name" value="DUF4924"/>
</dbReference>
<organism evidence="1 2">
    <name type="scientific">Sunxiuqinia dokdonensis</name>
    <dbReference type="NCBI Taxonomy" id="1409788"/>
    <lineage>
        <taxon>Bacteria</taxon>
        <taxon>Pseudomonadati</taxon>
        <taxon>Bacteroidota</taxon>
        <taxon>Bacteroidia</taxon>
        <taxon>Marinilabiliales</taxon>
        <taxon>Prolixibacteraceae</taxon>
        <taxon>Sunxiuqinia</taxon>
    </lineage>
</organism>
<comment type="caution">
    <text evidence="1">The sequence shown here is derived from an EMBL/GenBank/DDBJ whole genome shotgun (WGS) entry which is preliminary data.</text>
</comment>
<dbReference type="RefSeq" id="WP_053186096.1">
    <property type="nucleotide sequence ID" value="NZ_LGIA01000181.1"/>
</dbReference>
<evidence type="ECO:0008006" key="3">
    <source>
        <dbReference type="Google" id="ProtNLM"/>
    </source>
</evidence>
<accession>A0A0L8V5A3</accession>
<sequence length="180" mass="21285">MLIAKEKRRTNIAEYILYLWQVEDLLRALNFNPDQIGKTLVARFDVDDDTRLEIYDWYKNLSSMMEKERVTKSGHLQFILNLIDDLNQFHIQLLQSGKDPQYPALFQLAKPVINEFKQKSTDKDEHDIRLAFQALYSIILLRLQKKEILPSTQTAIDHISRMMGHLSARYLQHEKGTFEF</sequence>
<evidence type="ECO:0000313" key="2">
    <source>
        <dbReference type="Proteomes" id="UP000036958"/>
    </source>
</evidence>